<dbReference type="Pfam" id="PF00072">
    <property type="entry name" value="Response_reg"/>
    <property type="match status" value="1"/>
</dbReference>
<dbReference type="InterPro" id="IPR001789">
    <property type="entry name" value="Sig_transdc_resp-reg_receiver"/>
</dbReference>
<dbReference type="InterPro" id="IPR014626">
    <property type="entry name" value="Sig_transdc_resp-reg_put"/>
</dbReference>
<dbReference type="EMBL" id="CBXV010000001">
    <property type="protein sequence ID" value="CDM64095.1"/>
    <property type="molecule type" value="Genomic_DNA"/>
</dbReference>
<dbReference type="AlphaFoldDB" id="A0A0B6WVG9"/>
<dbReference type="Proteomes" id="UP000031518">
    <property type="component" value="Unassembled WGS sequence"/>
</dbReference>
<keyword evidence="5" id="KW-1185">Reference proteome</keyword>
<evidence type="ECO:0000313" key="5">
    <source>
        <dbReference type="Proteomes" id="UP000031518"/>
    </source>
</evidence>
<dbReference type="PANTHER" id="PTHR33525">
    <property type="match status" value="1"/>
</dbReference>
<feature type="modified residue" description="4-aspartylphosphate" evidence="1">
    <location>
        <position position="54"/>
    </location>
</feature>
<feature type="domain" description="HDOD" evidence="3">
    <location>
        <begin position="139"/>
        <end position="336"/>
    </location>
</feature>
<evidence type="ECO:0000256" key="1">
    <source>
        <dbReference type="PROSITE-ProRule" id="PRU00169"/>
    </source>
</evidence>
<dbReference type="SUPFAM" id="SSF52172">
    <property type="entry name" value="CheY-like"/>
    <property type="match status" value="1"/>
</dbReference>
<dbReference type="Gene3D" id="1.10.3210.10">
    <property type="entry name" value="Hypothetical protein af1432"/>
    <property type="match status" value="1"/>
</dbReference>
<sequence length="404" mass="44507">MRRILFVDDEPKVLDGLRRMLRSMRHEWEMEFAEGGQAALAALAAKPFDVIVTDMRMPGMDGAQLLTEVRERYPHVVRIVLSGHSDKEMIMKSVGTAHQYLSKPCDAECLKETVRRACALRDLLTNATLQLVISQIQSLPSLPDFYFELIDELNSPNASIKRVGEIISKDIGMTAKILQMVNSAFFGLRRRVASPTDAASLLGLETIRALVLSIQIFSHYDGIHSVASTLGGIWSHSMAVAKLAKLIARLEGQEQRIAEEAFASGLLHDVGRLILAATFPKEYERALAISNLERIGLNEAERQVLGAAHSEVGAYLLGIWGLPDSIVEAVAFHHEPGQSTSHRFTPLTAIHAADFIAQEMGYVGSRNSRPAALDQEYLKKLGLAERLPIWFEAAGSLDGEDGEN</sequence>
<dbReference type="CDD" id="cd00077">
    <property type="entry name" value="HDc"/>
    <property type="match status" value="1"/>
</dbReference>
<dbReference type="SMART" id="SM00448">
    <property type="entry name" value="REC"/>
    <property type="match status" value="1"/>
</dbReference>
<organism evidence="4 5">
    <name type="scientific">Pyrinomonas methylaliphatogenes</name>
    <dbReference type="NCBI Taxonomy" id="454194"/>
    <lineage>
        <taxon>Bacteria</taxon>
        <taxon>Pseudomonadati</taxon>
        <taxon>Acidobacteriota</taxon>
        <taxon>Blastocatellia</taxon>
        <taxon>Blastocatellales</taxon>
        <taxon>Pyrinomonadaceae</taxon>
        <taxon>Pyrinomonas</taxon>
    </lineage>
</organism>
<dbReference type="NCBIfam" id="TIGR00277">
    <property type="entry name" value="HDIG"/>
    <property type="match status" value="1"/>
</dbReference>
<name>A0A0B6WVG9_9BACT</name>
<dbReference type="GO" id="GO:0000160">
    <property type="term" value="P:phosphorelay signal transduction system"/>
    <property type="evidence" value="ECO:0007669"/>
    <property type="project" value="InterPro"/>
</dbReference>
<dbReference type="Pfam" id="PF08668">
    <property type="entry name" value="HDOD"/>
    <property type="match status" value="1"/>
</dbReference>
<feature type="domain" description="Response regulatory" evidence="2">
    <location>
        <begin position="3"/>
        <end position="118"/>
    </location>
</feature>
<dbReference type="RefSeq" id="WP_041973105.1">
    <property type="nucleotide sequence ID" value="NZ_CBXV010000001.1"/>
</dbReference>
<dbReference type="InterPro" id="IPR052340">
    <property type="entry name" value="RNase_Y/CdgJ"/>
</dbReference>
<keyword evidence="1" id="KW-0597">Phosphoprotein</keyword>
<protein>
    <submittedName>
        <fullName evidence="4">Uncharacterized domain HDIG-containing protein</fullName>
    </submittedName>
</protein>
<reference evidence="4 5" key="1">
    <citation type="submission" date="2013-12" db="EMBL/GenBank/DDBJ databases">
        <authorList>
            <person name="Stott M."/>
        </authorList>
    </citation>
    <scope>NUCLEOTIDE SEQUENCE [LARGE SCALE GENOMIC DNA]</scope>
    <source>
        <strain evidence="4 5">K22</strain>
    </source>
</reference>
<evidence type="ECO:0000259" key="2">
    <source>
        <dbReference type="PROSITE" id="PS50110"/>
    </source>
</evidence>
<reference evidence="4 5" key="2">
    <citation type="submission" date="2015-01" db="EMBL/GenBank/DDBJ databases">
        <title>Complete genome sequence of Pyrinomonas methylaliphatogenes type strain K22T.</title>
        <authorList>
            <person name="Lee K.C.Y."/>
            <person name="Power J.F."/>
            <person name="Dunfield P.F."/>
            <person name="Morgan X.C."/>
            <person name="Huttenhower C."/>
            <person name="Stott M.B."/>
        </authorList>
    </citation>
    <scope>NUCLEOTIDE SEQUENCE [LARGE SCALE GENOMIC DNA]</scope>
    <source>
        <strain evidence="4 5">K22</strain>
    </source>
</reference>
<dbReference type="SUPFAM" id="SSF109604">
    <property type="entry name" value="HD-domain/PDEase-like"/>
    <property type="match status" value="1"/>
</dbReference>
<gene>
    <name evidence="4" type="ORF">PYK22_00087</name>
</gene>
<dbReference type="STRING" id="454194.PYK22_00087"/>
<evidence type="ECO:0000259" key="3">
    <source>
        <dbReference type="PROSITE" id="PS51833"/>
    </source>
</evidence>
<dbReference type="CDD" id="cd17569">
    <property type="entry name" value="REC_HupR-like"/>
    <property type="match status" value="1"/>
</dbReference>
<accession>A0A0B6WVG9</accession>
<dbReference type="OrthoDB" id="119465at2"/>
<dbReference type="PANTHER" id="PTHR33525:SF3">
    <property type="entry name" value="RIBONUCLEASE Y"/>
    <property type="match status" value="1"/>
</dbReference>
<dbReference type="PROSITE" id="PS50110">
    <property type="entry name" value="RESPONSE_REGULATORY"/>
    <property type="match status" value="1"/>
</dbReference>
<dbReference type="InterPro" id="IPR011006">
    <property type="entry name" value="CheY-like_superfamily"/>
</dbReference>
<dbReference type="Gene3D" id="3.40.50.2300">
    <property type="match status" value="1"/>
</dbReference>
<evidence type="ECO:0000313" key="4">
    <source>
        <dbReference type="EMBL" id="CDM64095.1"/>
    </source>
</evidence>
<dbReference type="PROSITE" id="PS51833">
    <property type="entry name" value="HDOD"/>
    <property type="match status" value="1"/>
</dbReference>
<proteinExistence type="predicted"/>
<dbReference type="InterPro" id="IPR006675">
    <property type="entry name" value="HDIG_dom"/>
</dbReference>
<dbReference type="PIRSF" id="PIRSF036883">
    <property type="entry name" value="RR_HD-GYP_mod"/>
    <property type="match status" value="1"/>
</dbReference>
<dbReference type="InterPro" id="IPR013976">
    <property type="entry name" value="HDOD"/>
</dbReference>
<dbReference type="InterPro" id="IPR003607">
    <property type="entry name" value="HD/PDEase_dom"/>
</dbReference>